<evidence type="ECO:0000313" key="2">
    <source>
        <dbReference type="Proteomes" id="UP001335665"/>
    </source>
</evidence>
<accession>A0ABU7SRU3</accession>
<evidence type="ECO:0000313" key="1">
    <source>
        <dbReference type="EMBL" id="MEE6700797.1"/>
    </source>
</evidence>
<comment type="caution">
    <text evidence="1">The sequence shown here is derived from an EMBL/GenBank/DDBJ whole genome shotgun (WGS) entry which is preliminary data.</text>
</comment>
<reference evidence="1 2" key="1">
    <citation type="submission" date="2023-02" db="EMBL/GenBank/DDBJ databases">
        <title>The predominant lactic acid bacteria and yeasts involved in the spontaneous fermentation of millet during the production of the traditional porridge Hausa koko in Ghana.</title>
        <authorList>
            <person name="Atter A."/>
            <person name="Diaz M."/>
        </authorList>
    </citation>
    <scope>NUCLEOTIDE SEQUENCE [LARGE SCALE GENOMIC DNA]</scope>
    <source>
        <strain evidence="1 2">FI11552</strain>
    </source>
</reference>
<organism evidence="1 2">
    <name type="scientific">Limosilactobacillus pontis</name>
    <dbReference type="NCBI Taxonomy" id="35787"/>
    <lineage>
        <taxon>Bacteria</taxon>
        <taxon>Bacillati</taxon>
        <taxon>Bacillota</taxon>
        <taxon>Bacilli</taxon>
        <taxon>Lactobacillales</taxon>
        <taxon>Lactobacillaceae</taxon>
        <taxon>Limosilactobacillus</taxon>
    </lineage>
</organism>
<dbReference type="RefSeq" id="WP_331191902.1">
    <property type="nucleotide sequence ID" value="NZ_JAQSEO010000003.1"/>
</dbReference>
<name>A0ABU7SRU3_9LACO</name>
<proteinExistence type="predicted"/>
<keyword evidence="2" id="KW-1185">Reference proteome</keyword>
<protein>
    <submittedName>
        <fullName evidence="1">Uncharacterized protein</fullName>
    </submittedName>
</protein>
<dbReference type="EMBL" id="JAQSFA010000005">
    <property type="protein sequence ID" value="MEE6700797.1"/>
    <property type="molecule type" value="Genomic_DNA"/>
</dbReference>
<sequence>MDKFDINEVENVLADQRDMKGLIDCLSDKLEGQFTAINDYDEARQVPHNNVVGLLVQVMHDQNEVLGLLRFIADTSINSINSLENSVAAYYSDRKDGDKSCN</sequence>
<gene>
    <name evidence="1" type="ORF">PS396_03145</name>
</gene>
<dbReference type="Proteomes" id="UP001335665">
    <property type="component" value="Unassembled WGS sequence"/>
</dbReference>